<proteinExistence type="predicted"/>
<dbReference type="GO" id="GO:0044613">
    <property type="term" value="C:nuclear pore central transport channel"/>
    <property type="evidence" value="ECO:0007669"/>
    <property type="project" value="TreeGrafter"/>
</dbReference>
<dbReference type="GO" id="GO:0036228">
    <property type="term" value="P:protein localization to nuclear inner membrane"/>
    <property type="evidence" value="ECO:0007669"/>
    <property type="project" value="TreeGrafter"/>
</dbReference>
<dbReference type="GO" id="GO:0017056">
    <property type="term" value="F:structural constituent of nuclear pore"/>
    <property type="evidence" value="ECO:0007669"/>
    <property type="project" value="TreeGrafter"/>
</dbReference>
<gene>
    <name evidence="1" type="ORF">AXF42_Ash006161</name>
</gene>
<reference evidence="1 2" key="1">
    <citation type="journal article" date="2017" name="Nature">
        <title>The Apostasia genome and the evolution of orchids.</title>
        <authorList>
            <person name="Zhang G.Q."/>
            <person name="Liu K.W."/>
            <person name="Li Z."/>
            <person name="Lohaus R."/>
            <person name="Hsiao Y.Y."/>
            <person name="Niu S.C."/>
            <person name="Wang J.Y."/>
            <person name="Lin Y.C."/>
            <person name="Xu Q."/>
            <person name="Chen L.J."/>
            <person name="Yoshida K."/>
            <person name="Fujiwara S."/>
            <person name="Wang Z.W."/>
            <person name="Zhang Y.Q."/>
            <person name="Mitsuda N."/>
            <person name="Wang M."/>
            <person name="Liu G.H."/>
            <person name="Pecoraro L."/>
            <person name="Huang H.X."/>
            <person name="Xiao X.J."/>
            <person name="Lin M."/>
            <person name="Wu X.Y."/>
            <person name="Wu W.L."/>
            <person name="Chen Y.Y."/>
            <person name="Chang S.B."/>
            <person name="Sakamoto S."/>
            <person name="Ohme-Takagi M."/>
            <person name="Yagi M."/>
            <person name="Zeng S.J."/>
            <person name="Shen C.Y."/>
            <person name="Yeh C.M."/>
            <person name="Luo Y.B."/>
            <person name="Tsai W.C."/>
            <person name="Van de Peer Y."/>
            <person name="Liu Z.J."/>
        </authorList>
    </citation>
    <scope>NUCLEOTIDE SEQUENCE [LARGE SCALE GENOMIC DNA]</scope>
    <source>
        <strain evidence="2">cv. Shenzhen</strain>
        <tissue evidence="1">Stem</tissue>
    </source>
</reference>
<organism evidence="1 2">
    <name type="scientific">Apostasia shenzhenica</name>
    <dbReference type="NCBI Taxonomy" id="1088818"/>
    <lineage>
        <taxon>Eukaryota</taxon>
        <taxon>Viridiplantae</taxon>
        <taxon>Streptophyta</taxon>
        <taxon>Embryophyta</taxon>
        <taxon>Tracheophyta</taxon>
        <taxon>Spermatophyta</taxon>
        <taxon>Magnoliopsida</taxon>
        <taxon>Liliopsida</taxon>
        <taxon>Asparagales</taxon>
        <taxon>Orchidaceae</taxon>
        <taxon>Apostasioideae</taxon>
        <taxon>Apostasia</taxon>
    </lineage>
</organism>
<sequence>MKNDLQHQRSLSIMSYSAQITNWTSTTYPSRCIPLGPEVASETASSSKASLEGRLLASFAMRIVEALEGRGLRLPVTKGELELADKLDAILKQVCPHFVLPDKEDFLIKGPGGELSRKVHNLLSIARVQANAGSAGASYHLGSVKIDEQSLADLQEVLQQQTEAIARLGNVLKRDTRDMEIIMSEGNDKIEEGGRRALKSY</sequence>
<dbReference type="AlphaFoldDB" id="A0A2I0B0E5"/>
<evidence type="ECO:0000313" key="2">
    <source>
        <dbReference type="Proteomes" id="UP000236161"/>
    </source>
</evidence>
<evidence type="ECO:0000313" key="1">
    <source>
        <dbReference type="EMBL" id="PKA61264.1"/>
    </source>
</evidence>
<dbReference type="STRING" id="1088818.A0A2I0B0E5"/>
<name>A0A2I0B0E5_9ASPA</name>
<dbReference type="GO" id="GO:0006999">
    <property type="term" value="P:nuclear pore organization"/>
    <property type="evidence" value="ECO:0007669"/>
    <property type="project" value="TreeGrafter"/>
</dbReference>
<dbReference type="PANTHER" id="PTHR13000:SF0">
    <property type="entry name" value="NUCLEOPORIN P54"/>
    <property type="match status" value="1"/>
</dbReference>
<keyword evidence="2" id="KW-1185">Reference proteome</keyword>
<dbReference type="InterPro" id="IPR024864">
    <property type="entry name" value="Nup54/Nup57/Nup44"/>
</dbReference>
<dbReference type="Proteomes" id="UP000236161">
    <property type="component" value="Unassembled WGS sequence"/>
</dbReference>
<dbReference type="OrthoDB" id="6162375at2759"/>
<accession>A0A2I0B0E5</accession>
<dbReference type="EMBL" id="KZ451932">
    <property type="protein sequence ID" value="PKA61264.1"/>
    <property type="molecule type" value="Genomic_DNA"/>
</dbReference>
<protein>
    <submittedName>
        <fullName evidence="1">Uncharacterized protein</fullName>
    </submittedName>
</protein>
<dbReference type="PANTHER" id="PTHR13000">
    <property type="entry name" value="NUCLEOPORIN P54"/>
    <property type="match status" value="1"/>
</dbReference>
<dbReference type="GO" id="GO:0006607">
    <property type="term" value="P:NLS-bearing protein import into nucleus"/>
    <property type="evidence" value="ECO:0007669"/>
    <property type="project" value="TreeGrafter"/>
</dbReference>